<dbReference type="RefSeq" id="WP_344494115.1">
    <property type="nucleotide sequence ID" value="NZ_BAAAUD010000021.1"/>
</dbReference>
<keyword evidence="2" id="KW-0119">Carbohydrate metabolism</keyword>
<feature type="compositionally biased region" description="Gly residues" evidence="5">
    <location>
        <begin position="506"/>
        <end position="518"/>
    </location>
</feature>
<reference evidence="9" key="1">
    <citation type="journal article" date="2019" name="Int. J. Syst. Evol. Microbiol.">
        <title>The Global Catalogue of Microorganisms (GCM) 10K type strain sequencing project: providing services to taxonomists for standard genome sequencing and annotation.</title>
        <authorList>
            <consortium name="The Broad Institute Genomics Platform"/>
            <consortium name="The Broad Institute Genome Sequencing Center for Infectious Disease"/>
            <person name="Wu L."/>
            <person name="Ma J."/>
        </authorList>
    </citation>
    <scope>NUCLEOTIDE SEQUENCE [LARGE SCALE GENOMIC DNA]</scope>
    <source>
        <strain evidence="9">JCM 9088</strain>
    </source>
</reference>
<dbReference type="Gene3D" id="3.30.420.40">
    <property type="match status" value="2"/>
</dbReference>
<evidence type="ECO:0000259" key="7">
    <source>
        <dbReference type="Pfam" id="PF02782"/>
    </source>
</evidence>
<name>A0ABP6JMJ0_9ACTN</name>
<dbReference type="PANTHER" id="PTHR43095">
    <property type="entry name" value="SUGAR KINASE"/>
    <property type="match status" value="1"/>
</dbReference>
<evidence type="ECO:0000313" key="9">
    <source>
        <dbReference type="Proteomes" id="UP001500403"/>
    </source>
</evidence>
<gene>
    <name evidence="8" type="ORF">GCM10010446_23090</name>
</gene>
<dbReference type="SUPFAM" id="SSF53067">
    <property type="entry name" value="Actin-like ATPase domain"/>
    <property type="match status" value="2"/>
</dbReference>
<evidence type="ECO:0000256" key="3">
    <source>
        <dbReference type="ARBA" id="ARBA00022679"/>
    </source>
</evidence>
<keyword evidence="9" id="KW-1185">Reference proteome</keyword>
<accession>A0ABP6JMJ0</accession>
<dbReference type="InterPro" id="IPR043129">
    <property type="entry name" value="ATPase_NBD"/>
</dbReference>
<sequence length="518" mass="53028">MSSTAGAPRSPAPVVAGIDVATAAVRVVCADARGRVLAEGRAALPQPVRGAGGHSEQDARAWWPATAAALRQATAALPGGGREVLAVAVSATSGTLVLADADGEPVGPALMYDDRRAAGLNAEAQGLGAPRWRALGLTVGPTAALGKLVWYANRSRPGQLLLHTPDLLGRRLTGHPVATDWSHALKTGYDPRAGEWATEVFDAFDVPSGLLPAVRAPGTEAGTVSARAAAETGLPVGCRVRLGMTDGCAGQIATGAVEPGQFVGVLGTTYVLKGVTRELVTDPAGALYSHRHPDGWWLPGGASNTGGEALAAVDPARLPGLDAAADARGPASYLDYPLRREGERFPFVRGEARGFRTGAPQDEADRHRAALEGVAFLERLALEHVQALGVEVRGPLHAAGGGSRSDLWTRIRATVLGRPLRVAGRAETAFGAALLAAAGTLHPDLSASAAAMTAAGRQVDPVERERAALDESYEGFVAQLRARGWLAPLRDQAGEGPSGADHAGCGDPGGVGATQRGG</sequence>
<dbReference type="Pfam" id="PF02782">
    <property type="entry name" value="FGGY_C"/>
    <property type="match status" value="1"/>
</dbReference>
<evidence type="ECO:0000259" key="6">
    <source>
        <dbReference type="Pfam" id="PF00370"/>
    </source>
</evidence>
<comment type="similarity">
    <text evidence="1">Belongs to the FGGY kinase family.</text>
</comment>
<proteinExistence type="inferred from homology"/>
<organism evidence="8 9">
    <name type="scientific">Streptomyces enissocaesilis</name>
    <dbReference type="NCBI Taxonomy" id="332589"/>
    <lineage>
        <taxon>Bacteria</taxon>
        <taxon>Bacillati</taxon>
        <taxon>Actinomycetota</taxon>
        <taxon>Actinomycetes</taxon>
        <taxon>Kitasatosporales</taxon>
        <taxon>Streptomycetaceae</taxon>
        <taxon>Streptomyces</taxon>
        <taxon>Streptomyces rochei group</taxon>
    </lineage>
</organism>
<feature type="region of interest" description="Disordered" evidence="5">
    <location>
        <begin position="491"/>
        <end position="518"/>
    </location>
</feature>
<keyword evidence="3" id="KW-0808">Transferase</keyword>
<keyword evidence="2" id="KW-0859">Xylose metabolism</keyword>
<evidence type="ECO:0000256" key="5">
    <source>
        <dbReference type="SAM" id="MobiDB-lite"/>
    </source>
</evidence>
<feature type="domain" description="Carbohydrate kinase FGGY N-terminal" evidence="6">
    <location>
        <begin position="15"/>
        <end position="251"/>
    </location>
</feature>
<dbReference type="InterPro" id="IPR050406">
    <property type="entry name" value="FGGY_Carb_Kinase"/>
</dbReference>
<dbReference type="InterPro" id="IPR000577">
    <property type="entry name" value="Carb_kinase_FGGY"/>
</dbReference>
<keyword evidence="4 8" id="KW-0418">Kinase</keyword>
<dbReference type="PIRSF" id="PIRSF000538">
    <property type="entry name" value="GlpK"/>
    <property type="match status" value="1"/>
</dbReference>
<dbReference type="Proteomes" id="UP001500403">
    <property type="component" value="Unassembled WGS sequence"/>
</dbReference>
<dbReference type="Pfam" id="PF00370">
    <property type="entry name" value="FGGY_N"/>
    <property type="match status" value="1"/>
</dbReference>
<evidence type="ECO:0000256" key="2">
    <source>
        <dbReference type="ARBA" id="ARBA00022629"/>
    </source>
</evidence>
<dbReference type="EMBL" id="BAAAUD010000021">
    <property type="protein sequence ID" value="GAA2937229.1"/>
    <property type="molecule type" value="Genomic_DNA"/>
</dbReference>
<dbReference type="PANTHER" id="PTHR43095:SF5">
    <property type="entry name" value="XYLULOSE KINASE"/>
    <property type="match status" value="1"/>
</dbReference>
<evidence type="ECO:0000256" key="1">
    <source>
        <dbReference type="ARBA" id="ARBA00009156"/>
    </source>
</evidence>
<evidence type="ECO:0000313" key="8">
    <source>
        <dbReference type="EMBL" id="GAA2937229.1"/>
    </source>
</evidence>
<dbReference type="InterPro" id="IPR018484">
    <property type="entry name" value="FGGY_N"/>
</dbReference>
<feature type="domain" description="Carbohydrate kinase FGGY C-terminal" evidence="7">
    <location>
        <begin position="267"/>
        <end position="438"/>
    </location>
</feature>
<protein>
    <submittedName>
        <fullName evidence="8">FGGY-family carbohydrate kinase</fullName>
    </submittedName>
</protein>
<dbReference type="CDD" id="cd07783">
    <property type="entry name" value="ASKHA_NBD_FGGY_SePSK_AtXK1-like"/>
    <property type="match status" value="1"/>
</dbReference>
<dbReference type="GO" id="GO:0016301">
    <property type="term" value="F:kinase activity"/>
    <property type="evidence" value="ECO:0007669"/>
    <property type="project" value="UniProtKB-KW"/>
</dbReference>
<evidence type="ECO:0000256" key="4">
    <source>
        <dbReference type="ARBA" id="ARBA00022777"/>
    </source>
</evidence>
<dbReference type="InterPro" id="IPR018485">
    <property type="entry name" value="FGGY_C"/>
</dbReference>
<comment type="caution">
    <text evidence="8">The sequence shown here is derived from an EMBL/GenBank/DDBJ whole genome shotgun (WGS) entry which is preliminary data.</text>
</comment>